<keyword evidence="4" id="KW-1185">Reference proteome</keyword>
<dbReference type="GO" id="GO:0006107">
    <property type="term" value="P:oxaloacetate metabolic process"/>
    <property type="evidence" value="ECO:0007669"/>
    <property type="project" value="TreeGrafter"/>
</dbReference>
<keyword evidence="1" id="KW-0378">Hydrolase</keyword>
<dbReference type="CDD" id="cd07572">
    <property type="entry name" value="nit"/>
    <property type="match status" value="1"/>
</dbReference>
<name>A0A1E3P673_WICAA</name>
<dbReference type="InterPro" id="IPR001110">
    <property type="entry name" value="UPF0012_CS"/>
</dbReference>
<accession>A0A1E3P673</accession>
<dbReference type="PANTHER" id="PTHR23088">
    <property type="entry name" value="NITRILASE-RELATED"/>
    <property type="match status" value="1"/>
</dbReference>
<evidence type="ECO:0000256" key="1">
    <source>
        <dbReference type="ARBA" id="ARBA00022801"/>
    </source>
</evidence>
<gene>
    <name evidence="3" type="ORF">WICANDRAFT_89988</name>
</gene>
<evidence type="ECO:0000313" key="4">
    <source>
        <dbReference type="Proteomes" id="UP000094112"/>
    </source>
</evidence>
<dbReference type="InterPro" id="IPR045254">
    <property type="entry name" value="Nit1/2_C-N_Hydrolase"/>
</dbReference>
<dbReference type="OrthoDB" id="10250282at2759"/>
<dbReference type="Proteomes" id="UP000094112">
    <property type="component" value="Unassembled WGS sequence"/>
</dbReference>
<dbReference type="GO" id="GO:0050152">
    <property type="term" value="F:omega-amidase activity"/>
    <property type="evidence" value="ECO:0007669"/>
    <property type="project" value="TreeGrafter"/>
</dbReference>
<dbReference type="SUPFAM" id="SSF56317">
    <property type="entry name" value="Carbon-nitrogen hydrolase"/>
    <property type="match status" value="1"/>
</dbReference>
<sequence>MTTTTPLTKKLHLALLQFAVSSDKLANFHKVESLVSKAVKAHPNLDLIVLPECFNSPYSVKLFKKYGEDIPNGETTKFLSSLANKYQINVIGGSYPEAHHNQVFNTSTVFNKSGDLIAQHRKAHLFNIDIPNKITFQESRVLNAGDKHTQFALPGFGSLGLGICYDLRFPELAMMAARRGAFAMVYPGAFNTITGPLHWEALARARAIDNQLYVVLCSPARDLSAKYHAYGHSLVVDPMGKVIVEAGEGEETIYCELEPELIAETRRSIPVNEQRRFDIYKDVGDGGEIGDVV</sequence>
<dbReference type="Pfam" id="PF00795">
    <property type="entry name" value="CN_hydrolase"/>
    <property type="match status" value="1"/>
</dbReference>
<dbReference type="GeneID" id="30203450"/>
<feature type="domain" description="CN hydrolase" evidence="2">
    <location>
        <begin position="11"/>
        <end position="259"/>
    </location>
</feature>
<dbReference type="PROSITE" id="PS01227">
    <property type="entry name" value="UPF0012"/>
    <property type="match status" value="1"/>
</dbReference>
<evidence type="ECO:0000259" key="2">
    <source>
        <dbReference type="PROSITE" id="PS50263"/>
    </source>
</evidence>
<reference evidence="3 4" key="1">
    <citation type="journal article" date="2016" name="Proc. Natl. Acad. Sci. U.S.A.">
        <title>Comparative genomics of biotechnologically important yeasts.</title>
        <authorList>
            <person name="Riley R."/>
            <person name="Haridas S."/>
            <person name="Wolfe K.H."/>
            <person name="Lopes M.R."/>
            <person name="Hittinger C.T."/>
            <person name="Goeker M."/>
            <person name="Salamov A.A."/>
            <person name="Wisecaver J.H."/>
            <person name="Long T.M."/>
            <person name="Calvey C.H."/>
            <person name="Aerts A.L."/>
            <person name="Barry K.W."/>
            <person name="Choi C."/>
            <person name="Clum A."/>
            <person name="Coughlan A.Y."/>
            <person name="Deshpande S."/>
            <person name="Douglass A.P."/>
            <person name="Hanson S.J."/>
            <person name="Klenk H.-P."/>
            <person name="LaButti K.M."/>
            <person name="Lapidus A."/>
            <person name="Lindquist E.A."/>
            <person name="Lipzen A.M."/>
            <person name="Meier-Kolthoff J.P."/>
            <person name="Ohm R.A."/>
            <person name="Otillar R.P."/>
            <person name="Pangilinan J.L."/>
            <person name="Peng Y."/>
            <person name="Rokas A."/>
            <person name="Rosa C.A."/>
            <person name="Scheuner C."/>
            <person name="Sibirny A.A."/>
            <person name="Slot J.C."/>
            <person name="Stielow J.B."/>
            <person name="Sun H."/>
            <person name="Kurtzman C.P."/>
            <person name="Blackwell M."/>
            <person name="Grigoriev I.V."/>
            <person name="Jeffries T.W."/>
        </authorList>
    </citation>
    <scope>NUCLEOTIDE SEQUENCE [LARGE SCALE GENOMIC DNA]</scope>
    <source>
        <strain evidence="4">ATCC 58044 / CBS 1984 / NCYC 433 / NRRL Y-366-8</strain>
    </source>
</reference>
<protein>
    <recommendedName>
        <fullName evidence="2">CN hydrolase domain-containing protein</fullName>
    </recommendedName>
</protein>
<dbReference type="Gene3D" id="3.60.110.10">
    <property type="entry name" value="Carbon-nitrogen hydrolase"/>
    <property type="match status" value="1"/>
</dbReference>
<dbReference type="GO" id="GO:0006541">
    <property type="term" value="P:glutamine metabolic process"/>
    <property type="evidence" value="ECO:0007669"/>
    <property type="project" value="TreeGrafter"/>
</dbReference>
<dbReference type="GO" id="GO:0005739">
    <property type="term" value="C:mitochondrion"/>
    <property type="evidence" value="ECO:0007669"/>
    <property type="project" value="TreeGrafter"/>
</dbReference>
<dbReference type="STRING" id="683960.A0A1E3P673"/>
<dbReference type="RefSeq" id="XP_019039997.1">
    <property type="nucleotide sequence ID" value="XM_019186204.1"/>
</dbReference>
<dbReference type="EMBL" id="KV454209">
    <property type="protein sequence ID" value="ODQ60790.1"/>
    <property type="molecule type" value="Genomic_DNA"/>
</dbReference>
<dbReference type="PROSITE" id="PS50263">
    <property type="entry name" value="CN_HYDROLASE"/>
    <property type="match status" value="1"/>
</dbReference>
<dbReference type="GO" id="GO:0006528">
    <property type="term" value="P:asparagine metabolic process"/>
    <property type="evidence" value="ECO:0007669"/>
    <property type="project" value="TreeGrafter"/>
</dbReference>
<dbReference type="PANTHER" id="PTHR23088:SF30">
    <property type="entry name" value="OMEGA-AMIDASE NIT2"/>
    <property type="match status" value="1"/>
</dbReference>
<dbReference type="InterPro" id="IPR036526">
    <property type="entry name" value="C-N_Hydrolase_sf"/>
</dbReference>
<dbReference type="AlphaFoldDB" id="A0A1E3P673"/>
<organism evidence="3 4">
    <name type="scientific">Wickerhamomyces anomalus (strain ATCC 58044 / CBS 1984 / NCYC 433 / NRRL Y-366-8)</name>
    <name type="common">Yeast</name>
    <name type="synonym">Hansenula anomala</name>
    <dbReference type="NCBI Taxonomy" id="683960"/>
    <lineage>
        <taxon>Eukaryota</taxon>
        <taxon>Fungi</taxon>
        <taxon>Dikarya</taxon>
        <taxon>Ascomycota</taxon>
        <taxon>Saccharomycotina</taxon>
        <taxon>Saccharomycetes</taxon>
        <taxon>Phaffomycetales</taxon>
        <taxon>Wickerhamomycetaceae</taxon>
        <taxon>Wickerhamomyces</taxon>
    </lineage>
</organism>
<evidence type="ECO:0000313" key="3">
    <source>
        <dbReference type="EMBL" id="ODQ60790.1"/>
    </source>
</evidence>
<dbReference type="InterPro" id="IPR003010">
    <property type="entry name" value="C-N_Hydrolase"/>
</dbReference>
<proteinExistence type="predicted"/>